<dbReference type="Proteomes" id="UP000295293">
    <property type="component" value="Unassembled WGS sequence"/>
</dbReference>
<evidence type="ECO:0008006" key="4">
    <source>
        <dbReference type="Google" id="ProtNLM"/>
    </source>
</evidence>
<organism evidence="2 3">
    <name type="scientific">Tahibacter aquaticus</name>
    <dbReference type="NCBI Taxonomy" id="520092"/>
    <lineage>
        <taxon>Bacteria</taxon>
        <taxon>Pseudomonadati</taxon>
        <taxon>Pseudomonadota</taxon>
        <taxon>Gammaproteobacteria</taxon>
        <taxon>Lysobacterales</taxon>
        <taxon>Rhodanobacteraceae</taxon>
        <taxon>Tahibacter</taxon>
    </lineage>
</organism>
<dbReference type="AlphaFoldDB" id="A0A4R6Z759"/>
<dbReference type="RefSeq" id="WP_133817345.1">
    <property type="nucleotide sequence ID" value="NZ_SNZH01000002.1"/>
</dbReference>
<name>A0A4R6Z759_9GAMM</name>
<evidence type="ECO:0000313" key="2">
    <source>
        <dbReference type="EMBL" id="TDR47628.1"/>
    </source>
</evidence>
<evidence type="ECO:0000256" key="1">
    <source>
        <dbReference type="SAM" id="SignalP"/>
    </source>
</evidence>
<dbReference type="EMBL" id="SNZH01000002">
    <property type="protein sequence ID" value="TDR47628.1"/>
    <property type="molecule type" value="Genomic_DNA"/>
</dbReference>
<keyword evidence="3" id="KW-1185">Reference proteome</keyword>
<accession>A0A4R6Z759</accession>
<dbReference type="PROSITE" id="PS51257">
    <property type="entry name" value="PROKAR_LIPOPROTEIN"/>
    <property type="match status" value="1"/>
</dbReference>
<dbReference type="OrthoDB" id="6000542at2"/>
<sequence>MRLVRSALFAAVALLPCTAFASVSLSCSGGSNFCYASASSPGSPTPFNVYWGYNYSPGSPHVSVVIPANCEDDYFCIFRCPNGDTFLTVSITVTDANNNPIGSASDELYCTNYDM</sequence>
<gene>
    <name evidence="2" type="ORF">DFR29_102288</name>
</gene>
<reference evidence="2 3" key="1">
    <citation type="submission" date="2019-03" db="EMBL/GenBank/DDBJ databases">
        <title>Genomic Encyclopedia of Type Strains, Phase IV (KMG-IV): sequencing the most valuable type-strain genomes for metagenomic binning, comparative biology and taxonomic classification.</title>
        <authorList>
            <person name="Goeker M."/>
        </authorList>
    </citation>
    <scope>NUCLEOTIDE SEQUENCE [LARGE SCALE GENOMIC DNA]</scope>
    <source>
        <strain evidence="2 3">DSM 21667</strain>
    </source>
</reference>
<proteinExistence type="predicted"/>
<feature type="signal peptide" evidence="1">
    <location>
        <begin position="1"/>
        <end position="21"/>
    </location>
</feature>
<feature type="chain" id="PRO_5021005708" description="Ig-like domain-containing protein" evidence="1">
    <location>
        <begin position="22"/>
        <end position="115"/>
    </location>
</feature>
<protein>
    <recommendedName>
        <fullName evidence="4">Ig-like domain-containing protein</fullName>
    </recommendedName>
</protein>
<comment type="caution">
    <text evidence="2">The sequence shown here is derived from an EMBL/GenBank/DDBJ whole genome shotgun (WGS) entry which is preliminary data.</text>
</comment>
<evidence type="ECO:0000313" key="3">
    <source>
        <dbReference type="Proteomes" id="UP000295293"/>
    </source>
</evidence>
<keyword evidence="1" id="KW-0732">Signal</keyword>